<keyword evidence="2" id="KW-0418">Kinase</keyword>
<accession>A0AC58GI06</accession>
<keyword evidence="1" id="KW-1185">Reference proteome</keyword>
<proteinExistence type="predicted"/>
<gene>
    <name evidence="2" type="primary">LOC108179575</name>
</gene>
<dbReference type="RefSeq" id="XP_073769452.1">
    <property type="nucleotide sequence ID" value="XM_073913351.1"/>
</dbReference>
<dbReference type="Proteomes" id="UP000000437">
    <property type="component" value="Chromosome 9"/>
</dbReference>
<organism evidence="1 2">
    <name type="scientific">Danio rerio</name>
    <name type="common">Zebrafish</name>
    <name type="synonym">Brachydanio rerio</name>
    <dbReference type="NCBI Taxonomy" id="7955"/>
    <lineage>
        <taxon>Eukaryota</taxon>
        <taxon>Metazoa</taxon>
        <taxon>Chordata</taxon>
        <taxon>Craniata</taxon>
        <taxon>Vertebrata</taxon>
        <taxon>Euteleostomi</taxon>
        <taxon>Actinopterygii</taxon>
        <taxon>Neopterygii</taxon>
        <taxon>Teleostei</taxon>
        <taxon>Ostariophysi</taxon>
        <taxon>Cypriniformes</taxon>
        <taxon>Danionidae</taxon>
        <taxon>Danioninae</taxon>
        <taxon>Danio</taxon>
    </lineage>
</organism>
<protein>
    <submittedName>
        <fullName evidence="2">Serine/threonine-protein kinase Nek5 isoform X1</fullName>
    </submittedName>
</protein>
<name>A0AC58GI06_DANRE</name>
<evidence type="ECO:0000313" key="2">
    <source>
        <dbReference type="RefSeq" id="XP_073769452.1"/>
    </source>
</evidence>
<keyword evidence="2" id="KW-0808">Transferase</keyword>
<evidence type="ECO:0000313" key="1">
    <source>
        <dbReference type="Proteomes" id="UP000000437"/>
    </source>
</evidence>
<sequence>MMERYEVIRQIGQGAFGKALLVKRRRGDEQLYVIKEISLTQLSARDKEASRKEVTLLSKMKHPNIVAFHESFYDRNRLYILMEFCDSGDLMNRIKMQRGKPFSEAQIVDWFVQMCLGLKHIHDRKILHRDIKAQNVFLTRGGLKVKLGDFGIARMLNSTMELVKTCVGTPYYLSPEICENKPYNNKTDIWSLGCVLYELCTLRHPFEGSSLKQLVLCICGGRFRPVSERYSSELRLMLNLLFKIRPRDRPSANTLLKHPLLHTHISRHLDTQLLEEEFSHTVLHRQTPAAHKASKSTDQVCRDPVRCKPAVKPAVIRPVQRANQRRPTAKHQQVKAQSPAVFRAAVEHRWRSPAEPQRDPDQDQHQHQDEHQDQDQDRPAALEPFRLVAAARDEYLQRRREAHQYKLRAQKQLGLRPSTADAEGCQQVNSPEHQGKRASQRKQQEEYLQQLQLIRQQYHRDVRQMRMRPDVEETPAAAGTDTLNFNGHTHRKQQQRGIMFEIKLTEEKKMEEDEESEDEPLNDTLTFAQAEQLQIPPHGSLDRQEEEEPGVKRGQWGRGAAETLLNALENMNMTDSTTDASLTVSEEQEEDNRKHWTQRLPHTLLNALAQAELTDCSTDMLLSSDKARLTDEEEDGEVEEDEERLQPRSDDEDTIFEDSDDELRQQICDSMRNLLTTQEMQEQSSAQEVEHHTQEVPEDSVLDHVESERPEDESQRHTAD</sequence>
<reference evidence="2" key="1">
    <citation type="submission" date="2025-08" db="UniProtKB">
        <authorList>
            <consortium name="RefSeq"/>
        </authorList>
    </citation>
    <scope>IDENTIFICATION</scope>
    <source>
        <strain evidence="2">Tuebingen</strain>
        <tissue evidence="2">Fibroblasts and whole tissue</tissue>
    </source>
</reference>